<protein>
    <submittedName>
        <fullName evidence="1">Uncharacterized protein</fullName>
    </submittedName>
</protein>
<dbReference type="AlphaFoldDB" id="A0A5P1I673"/>
<proteinExistence type="predicted"/>
<reference evidence="1" key="1">
    <citation type="submission" date="2018-12" db="EMBL/GenBank/DDBJ databases">
        <authorList>
            <person name="Matos A.P."/>
            <person name="Cayo R."/>
            <person name="Almeida L.G.P."/>
            <person name="Streling A.P."/>
            <person name="Nodari C.S."/>
            <person name="Martins W.M.B.S."/>
            <person name="Narciso A.C."/>
            <person name="Silva R.M."/>
            <person name="Vasconcelos A.T.R."/>
            <person name="Gales A.C."/>
        </authorList>
    </citation>
    <scope>NUCLEOTIDE SEQUENCE</scope>
    <source>
        <strain evidence="1">Asp-1069</strain>
        <plasmid evidence="1">pAs1069_a</plasmid>
    </source>
</reference>
<keyword evidence="1" id="KW-0614">Plasmid</keyword>
<geneLocation type="plasmid" evidence="1">
    <name>pAs1069_a</name>
</geneLocation>
<evidence type="ECO:0000313" key="1">
    <source>
        <dbReference type="EMBL" id="QBK17946.1"/>
    </source>
</evidence>
<organism evidence="1">
    <name type="scientific">Acinetobacter seifertii</name>
    <dbReference type="NCBI Taxonomy" id="1530123"/>
    <lineage>
        <taxon>Bacteria</taxon>
        <taxon>Pseudomonadati</taxon>
        <taxon>Pseudomonadota</taxon>
        <taxon>Gammaproteobacteria</taxon>
        <taxon>Moraxellales</taxon>
        <taxon>Moraxellaceae</taxon>
        <taxon>Acinetobacter</taxon>
        <taxon>Acinetobacter calcoaceticus/baumannii complex</taxon>
    </lineage>
</organism>
<accession>A0A5P1I673</accession>
<gene>
    <name evidence="1" type="ORF">ASP1069_00033</name>
</gene>
<sequence>MTLINLKKQAKSFTIVELFFLDTLLKQPISECAWMLLIFCWVIFGRKCHKEYVLKIIWVCIERLKNQFQHVLK</sequence>
<dbReference type="EMBL" id="MK323040">
    <property type="protein sequence ID" value="QBK17946.1"/>
    <property type="molecule type" value="Genomic_DNA"/>
</dbReference>
<name>A0A5P1I673_9GAMM</name>